<dbReference type="FunFam" id="3.90.176.10:FF:000001">
    <property type="entry name" value="NAD(P)(+)--arginine ADP-ribosyltransferase"/>
    <property type="match status" value="1"/>
</dbReference>
<evidence type="ECO:0000256" key="8">
    <source>
        <dbReference type="ARBA" id="ARBA00023157"/>
    </source>
</evidence>
<dbReference type="PANTHER" id="PTHR10339">
    <property type="entry name" value="ADP-RIBOSYLTRANSFERASE"/>
    <property type="match status" value="1"/>
</dbReference>
<evidence type="ECO:0000256" key="6">
    <source>
        <dbReference type="ARBA" id="ARBA00022857"/>
    </source>
</evidence>
<dbReference type="PANTHER" id="PTHR10339:SF27">
    <property type="entry name" value="NAD(P)(+)--ARGININE ADP-RIBOSYLTRANSFERASE"/>
    <property type="match status" value="1"/>
</dbReference>
<dbReference type="InterPro" id="IPR050999">
    <property type="entry name" value="ADP-ribosyltransferase_ARG"/>
</dbReference>
<dbReference type="GO" id="GO:0106274">
    <property type="term" value="F:NAD+-protein-arginine ADP-ribosyltransferase activity"/>
    <property type="evidence" value="ECO:0007669"/>
    <property type="project" value="UniProtKB-EC"/>
</dbReference>
<dbReference type="Proteomes" id="UP000515129">
    <property type="component" value="Linkage group LG28B"/>
</dbReference>
<dbReference type="Pfam" id="PF01129">
    <property type="entry name" value="ART"/>
    <property type="match status" value="1"/>
</dbReference>
<dbReference type="GO" id="GO:0016779">
    <property type="term" value="F:nucleotidyltransferase activity"/>
    <property type="evidence" value="ECO:0007669"/>
    <property type="project" value="UniProtKB-KW"/>
</dbReference>
<evidence type="ECO:0000256" key="3">
    <source>
        <dbReference type="ARBA" id="ARBA00022679"/>
    </source>
</evidence>
<gene>
    <name evidence="12" type="primary">LOC113067551</name>
</gene>
<keyword evidence="6 10" id="KW-0521">NADP</keyword>
<dbReference type="PROSITE" id="PS51996">
    <property type="entry name" value="TR_MART"/>
    <property type="match status" value="1"/>
</dbReference>
<evidence type="ECO:0000256" key="5">
    <source>
        <dbReference type="ARBA" id="ARBA00022729"/>
    </source>
</evidence>
<evidence type="ECO:0000256" key="10">
    <source>
        <dbReference type="RuleBase" id="RU361228"/>
    </source>
</evidence>
<dbReference type="GO" id="GO:0003950">
    <property type="term" value="F:NAD+ poly-ADP-ribosyltransferase activity"/>
    <property type="evidence" value="ECO:0007669"/>
    <property type="project" value="TreeGrafter"/>
</dbReference>
<dbReference type="PRINTS" id="PR00970">
    <property type="entry name" value="RIBTRNSFRASE"/>
</dbReference>
<keyword evidence="11" id="KW-1185">Reference proteome</keyword>
<evidence type="ECO:0000313" key="11">
    <source>
        <dbReference type="Proteomes" id="UP000515129"/>
    </source>
</evidence>
<evidence type="ECO:0000313" key="12">
    <source>
        <dbReference type="RefSeq" id="XP_026095710.1"/>
    </source>
</evidence>
<dbReference type="KEGG" id="caua:113067551"/>
<dbReference type="OrthoDB" id="423533at2759"/>
<evidence type="ECO:0000256" key="7">
    <source>
        <dbReference type="ARBA" id="ARBA00023027"/>
    </source>
</evidence>
<keyword evidence="7 10" id="KW-0520">NAD</keyword>
<dbReference type="InterPro" id="IPR000768">
    <property type="entry name" value="ART"/>
</dbReference>
<keyword evidence="5" id="KW-0732">Signal</keyword>
<dbReference type="Gene3D" id="3.90.176.10">
    <property type="entry name" value="Toxin ADP-ribosyltransferase, Chain A, domain 1"/>
    <property type="match status" value="1"/>
</dbReference>
<organism evidence="11 12">
    <name type="scientific">Carassius auratus</name>
    <name type="common">Goldfish</name>
    <dbReference type="NCBI Taxonomy" id="7957"/>
    <lineage>
        <taxon>Eukaryota</taxon>
        <taxon>Metazoa</taxon>
        <taxon>Chordata</taxon>
        <taxon>Craniata</taxon>
        <taxon>Vertebrata</taxon>
        <taxon>Euteleostomi</taxon>
        <taxon>Actinopterygii</taxon>
        <taxon>Neopterygii</taxon>
        <taxon>Teleostei</taxon>
        <taxon>Ostariophysi</taxon>
        <taxon>Cypriniformes</taxon>
        <taxon>Cyprinidae</taxon>
        <taxon>Cyprininae</taxon>
        <taxon>Carassius</taxon>
    </lineage>
</organism>
<dbReference type="EC" id="2.4.2.31" evidence="10"/>
<keyword evidence="4" id="KW-0548">Nucleotidyltransferase</keyword>
<evidence type="ECO:0000256" key="9">
    <source>
        <dbReference type="ARBA" id="ARBA00047597"/>
    </source>
</evidence>
<protein>
    <recommendedName>
        <fullName evidence="10">NAD(P)(+)--arginine ADP-ribosyltransferase</fullName>
        <ecNumber evidence="10">2.4.2.31</ecNumber>
    </recommendedName>
    <alternativeName>
        <fullName evidence="10">Mono(ADP-ribosyl)transferase</fullName>
    </alternativeName>
</protein>
<evidence type="ECO:0000256" key="4">
    <source>
        <dbReference type="ARBA" id="ARBA00022695"/>
    </source>
</evidence>
<keyword evidence="3 10" id="KW-0808">Transferase</keyword>
<sequence length="447" mass="51576">MSEYKASCYALQHAVRAAKHRYRERIESHFQLNNSQRMWQGLRTICVFGNKSSAEVRADPSLADELNSFYGHFENNLSSANLPISASGSSSQISDHHAITVSEDEVRRALKRVNVRKAAGPDGISFFMKVFEGLIKNYICSSIPDTLDPLPFAYRPNLVLNSLLCNWIQEFLSGRPQVVKFCQLTFFRKRQQRPYTSLMISRTPVERLLHDHRDAIENEIFPLDMALNSVDDQYDGCTKEMKNLVKTIYLEKEMSEFWQKGEKYYKAPEDNLAQIHSVAIYVYTSSNATMYRNFTNAVYADKEKYKNNAFTWYSLHFLLTEAIQILKKKQHKCYLTYRGTKVKFDGNVLNTEVRFGSFASSSLNRKVAEEFGNVSCFEIYTCEGADIAKYSRYPDEREVLIPPYEMFKVTAVRTGSDLKHLWCDTVFTLKSSGTRSDLNCAVFQKTW</sequence>
<dbReference type="GeneID" id="113067551"/>
<comment type="catalytic activity">
    <reaction evidence="9 10">
        <text>L-arginyl-[protein] + NAD(+) = N(omega)-(ADP-D-ribosyl)-L-arginyl-[protein] + nicotinamide + H(+)</text>
        <dbReference type="Rhea" id="RHEA:19149"/>
        <dbReference type="Rhea" id="RHEA-COMP:10532"/>
        <dbReference type="Rhea" id="RHEA-COMP:15087"/>
        <dbReference type="ChEBI" id="CHEBI:15378"/>
        <dbReference type="ChEBI" id="CHEBI:17154"/>
        <dbReference type="ChEBI" id="CHEBI:29965"/>
        <dbReference type="ChEBI" id="CHEBI:57540"/>
        <dbReference type="ChEBI" id="CHEBI:142554"/>
        <dbReference type="EC" id="2.4.2.31"/>
    </reaction>
</comment>
<comment type="similarity">
    <text evidence="1 10">Belongs to the Arg-specific ADP-ribosyltransferase family.</text>
</comment>
<keyword evidence="8" id="KW-1015">Disulfide bond</keyword>
<accession>A0A6P6MG74</accession>
<dbReference type="RefSeq" id="XP_026095710.1">
    <property type="nucleotide sequence ID" value="XM_026239925.1"/>
</dbReference>
<dbReference type="SUPFAM" id="SSF56399">
    <property type="entry name" value="ADP-ribosylation"/>
    <property type="match status" value="1"/>
</dbReference>
<proteinExistence type="inferred from homology"/>
<name>A0A6P6MG74_CARAU</name>
<evidence type="ECO:0000256" key="2">
    <source>
        <dbReference type="ARBA" id="ARBA00022676"/>
    </source>
</evidence>
<dbReference type="AlphaFoldDB" id="A0A6P6MG74"/>
<reference evidence="12" key="1">
    <citation type="submission" date="2025-08" db="UniProtKB">
        <authorList>
            <consortium name="RefSeq"/>
        </authorList>
    </citation>
    <scope>IDENTIFICATION</scope>
    <source>
        <strain evidence="12">Wakin</strain>
        <tissue evidence="12">Muscle</tissue>
    </source>
</reference>
<evidence type="ECO:0000256" key="1">
    <source>
        <dbReference type="ARBA" id="ARBA00009558"/>
    </source>
</evidence>
<keyword evidence="2 10" id="KW-0328">Glycosyltransferase</keyword>